<dbReference type="Gene3D" id="2.30.30.30">
    <property type="match status" value="1"/>
</dbReference>
<dbReference type="EMBL" id="CAUYUJ010001837">
    <property type="protein sequence ID" value="CAK0797898.1"/>
    <property type="molecule type" value="Genomic_DNA"/>
</dbReference>
<organism evidence="2 3">
    <name type="scientific">Prorocentrum cordatum</name>
    <dbReference type="NCBI Taxonomy" id="2364126"/>
    <lineage>
        <taxon>Eukaryota</taxon>
        <taxon>Sar</taxon>
        <taxon>Alveolata</taxon>
        <taxon>Dinophyceae</taxon>
        <taxon>Prorocentrales</taxon>
        <taxon>Prorocentraceae</taxon>
        <taxon>Prorocentrum</taxon>
    </lineage>
</organism>
<proteinExistence type="predicted"/>
<evidence type="ECO:0000313" key="3">
    <source>
        <dbReference type="Proteomes" id="UP001189429"/>
    </source>
</evidence>
<protein>
    <submittedName>
        <fullName evidence="2">Uncharacterized protein</fullName>
    </submittedName>
</protein>
<feature type="region of interest" description="Disordered" evidence="1">
    <location>
        <begin position="89"/>
        <end position="123"/>
    </location>
</feature>
<reference evidence="2" key="1">
    <citation type="submission" date="2023-10" db="EMBL/GenBank/DDBJ databases">
        <authorList>
            <person name="Chen Y."/>
            <person name="Shah S."/>
            <person name="Dougan E. K."/>
            <person name="Thang M."/>
            <person name="Chan C."/>
        </authorList>
    </citation>
    <scope>NUCLEOTIDE SEQUENCE [LARGE SCALE GENOMIC DNA]</scope>
</reference>
<accession>A0ABN9PX80</accession>
<feature type="region of interest" description="Disordered" evidence="1">
    <location>
        <begin position="36"/>
        <end position="60"/>
    </location>
</feature>
<name>A0ABN9PX80_9DINO</name>
<sequence>ANIGRGIFLTLLELSYCGQSLLQSDAEKAFTLCRRAPSPDSSEEEAWDLVGKGEEEPLEQAEGDQLKFFSSADNQVRPSDKFLQRAEGEFLGCGKTDPRPNPGEKSGPCEGPEDPAVVGDGDALKPSGQRKIIDTIDGTLEGELVALGGEQFFKTKVKDLDAGDLMMLHGVPIKIRRMDCTKREANFAGQDIFNGMDFEDKLAPSPGVDCPHTRYKDDQLIDIKMDNPKAMVISTKGEPKEFQLEPELKPVHEAIVRQHLGGAGRSRTVGTLNEGIDAVQAAEKKEELLDQRRQQGEKLQEAGLLDGTILEQSVGELQGA</sequence>
<feature type="non-terminal residue" evidence="2">
    <location>
        <position position="1"/>
    </location>
</feature>
<dbReference type="Proteomes" id="UP001189429">
    <property type="component" value="Unassembled WGS sequence"/>
</dbReference>
<evidence type="ECO:0000256" key="1">
    <source>
        <dbReference type="SAM" id="MobiDB-lite"/>
    </source>
</evidence>
<dbReference type="InterPro" id="IPR014722">
    <property type="entry name" value="Rib_uL2_dom2"/>
</dbReference>
<feature type="non-terminal residue" evidence="2">
    <location>
        <position position="320"/>
    </location>
</feature>
<gene>
    <name evidence="2" type="ORF">PCOR1329_LOCUS6830</name>
</gene>
<evidence type="ECO:0000313" key="2">
    <source>
        <dbReference type="EMBL" id="CAK0797898.1"/>
    </source>
</evidence>
<comment type="caution">
    <text evidence="2">The sequence shown here is derived from an EMBL/GenBank/DDBJ whole genome shotgun (WGS) entry which is preliminary data.</text>
</comment>
<keyword evidence="3" id="KW-1185">Reference proteome</keyword>